<evidence type="ECO:0000313" key="1">
    <source>
        <dbReference type="EMBL" id="RKD75557.1"/>
    </source>
</evidence>
<dbReference type="SUPFAM" id="SSF52821">
    <property type="entry name" value="Rhodanese/Cell cycle control phosphatase"/>
    <property type="match status" value="1"/>
</dbReference>
<accession>A0A419V6Q7</accession>
<dbReference type="AlphaFoldDB" id="A0A419V6Q7"/>
<dbReference type="OrthoDB" id="2967651at2"/>
<dbReference type="RefSeq" id="WP_120192427.1">
    <property type="nucleotide sequence ID" value="NZ_RAPK01000007.1"/>
</dbReference>
<protein>
    <recommendedName>
        <fullName evidence="3">Rhodanese domain-containing protein</fullName>
    </recommendedName>
</protein>
<evidence type="ECO:0008006" key="3">
    <source>
        <dbReference type="Google" id="ProtNLM"/>
    </source>
</evidence>
<comment type="caution">
    <text evidence="1">The sequence shown here is derived from an EMBL/GenBank/DDBJ whole genome shotgun (WGS) entry which is preliminary data.</text>
</comment>
<dbReference type="Gene3D" id="3.40.250.10">
    <property type="entry name" value="Rhodanese-like domain"/>
    <property type="match status" value="1"/>
</dbReference>
<gene>
    <name evidence="1" type="ORF">ATL39_1258</name>
</gene>
<dbReference type="Proteomes" id="UP000285120">
    <property type="component" value="Unassembled WGS sequence"/>
</dbReference>
<keyword evidence="2" id="KW-1185">Reference proteome</keyword>
<name>A0A419V6Q7_9BACL</name>
<organism evidence="1 2">
    <name type="scientific">Sinobaca qinghaiensis</name>
    <dbReference type="NCBI Taxonomy" id="342944"/>
    <lineage>
        <taxon>Bacteria</taxon>
        <taxon>Bacillati</taxon>
        <taxon>Bacillota</taxon>
        <taxon>Bacilli</taxon>
        <taxon>Bacillales</taxon>
        <taxon>Sporolactobacillaceae</taxon>
        <taxon>Sinobaca</taxon>
    </lineage>
</organism>
<sequence length="127" mass="14232">MLLWITAIILGLAAAYMLSTRWIPAGGASCTDLPEKALLSEDTSVLDIREYLDVDHNPLPGAQVLPYPYLKRYLHTIEKQHVFLIAPDKVSKNLAIRMLRRNNIQVAHYTIVERSSHGGQPLKAPCN</sequence>
<dbReference type="InterPro" id="IPR036873">
    <property type="entry name" value="Rhodanese-like_dom_sf"/>
</dbReference>
<evidence type="ECO:0000313" key="2">
    <source>
        <dbReference type="Proteomes" id="UP000285120"/>
    </source>
</evidence>
<reference evidence="1 2" key="1">
    <citation type="submission" date="2018-09" db="EMBL/GenBank/DDBJ databases">
        <title>Genomic Encyclopedia of Archaeal and Bacterial Type Strains, Phase II (KMG-II): from individual species to whole genera.</title>
        <authorList>
            <person name="Goeker M."/>
        </authorList>
    </citation>
    <scope>NUCLEOTIDE SEQUENCE [LARGE SCALE GENOMIC DNA]</scope>
    <source>
        <strain evidence="1 2">DSM 17008</strain>
    </source>
</reference>
<proteinExistence type="predicted"/>
<dbReference type="EMBL" id="RAPK01000007">
    <property type="protein sequence ID" value="RKD75557.1"/>
    <property type="molecule type" value="Genomic_DNA"/>
</dbReference>